<dbReference type="PANTHER" id="PTHR46026">
    <property type="entry name" value="RHO-TYPE GUANINE NUCLEOTIDE EXCHANGE FACTOR, ISOFORM F"/>
    <property type="match status" value="1"/>
</dbReference>
<keyword evidence="1 2" id="KW-0728">SH3 domain</keyword>
<dbReference type="Gene3D" id="2.30.30.40">
    <property type="entry name" value="SH3 Domains"/>
    <property type="match status" value="1"/>
</dbReference>
<dbReference type="Proteomes" id="UP001434883">
    <property type="component" value="Unassembled WGS sequence"/>
</dbReference>
<dbReference type="InterPro" id="IPR036028">
    <property type="entry name" value="SH3-like_dom_sf"/>
</dbReference>
<proteinExistence type="predicted"/>
<evidence type="ECO:0000313" key="4">
    <source>
        <dbReference type="EMBL" id="MEQ2197034.1"/>
    </source>
</evidence>
<name>A0ABV0QMJ2_9TELE</name>
<dbReference type="Pfam" id="PF16615">
    <property type="entry name" value="RhoGEF67_u1"/>
    <property type="match status" value="1"/>
</dbReference>
<evidence type="ECO:0000313" key="5">
    <source>
        <dbReference type="Proteomes" id="UP001434883"/>
    </source>
</evidence>
<protein>
    <recommendedName>
        <fullName evidence="3">SH3 domain-containing protein</fullName>
    </recommendedName>
</protein>
<dbReference type="PROSITE" id="PS50002">
    <property type="entry name" value="SH3"/>
    <property type="match status" value="1"/>
</dbReference>
<evidence type="ECO:0000256" key="2">
    <source>
        <dbReference type="PROSITE-ProRule" id="PRU00192"/>
    </source>
</evidence>
<accession>A0ABV0QMJ2</accession>
<dbReference type="EMBL" id="JAHRIN010017274">
    <property type="protein sequence ID" value="MEQ2197034.1"/>
    <property type="molecule type" value="Genomic_DNA"/>
</dbReference>
<organism evidence="4 5">
    <name type="scientific">Xenoophorus captivus</name>
    <dbReference type="NCBI Taxonomy" id="1517983"/>
    <lineage>
        <taxon>Eukaryota</taxon>
        <taxon>Metazoa</taxon>
        <taxon>Chordata</taxon>
        <taxon>Craniata</taxon>
        <taxon>Vertebrata</taxon>
        <taxon>Euteleostomi</taxon>
        <taxon>Actinopterygii</taxon>
        <taxon>Neopterygii</taxon>
        <taxon>Teleostei</taxon>
        <taxon>Neoteleostei</taxon>
        <taxon>Acanthomorphata</taxon>
        <taxon>Ovalentaria</taxon>
        <taxon>Atherinomorphae</taxon>
        <taxon>Cyprinodontiformes</taxon>
        <taxon>Goodeidae</taxon>
        <taxon>Xenoophorus</taxon>
    </lineage>
</organism>
<dbReference type="InterPro" id="IPR001452">
    <property type="entry name" value="SH3_domain"/>
</dbReference>
<evidence type="ECO:0000259" key="3">
    <source>
        <dbReference type="PROSITE" id="PS50002"/>
    </source>
</evidence>
<feature type="domain" description="SH3" evidence="3">
    <location>
        <begin position="52"/>
        <end position="113"/>
    </location>
</feature>
<gene>
    <name evidence="4" type="ORF">XENOCAPTIV_021465</name>
</gene>
<reference evidence="4 5" key="1">
    <citation type="submission" date="2021-06" db="EMBL/GenBank/DDBJ databases">
        <authorList>
            <person name="Palmer J.M."/>
        </authorList>
    </citation>
    <scope>NUCLEOTIDE SEQUENCE [LARGE SCALE GENOMIC DNA]</scope>
    <source>
        <strain evidence="4 5">XC_2019</strain>
        <tissue evidence="4">Muscle</tissue>
    </source>
</reference>
<dbReference type="PANTHER" id="PTHR46026:SF3">
    <property type="entry name" value="RHO GUANINE NUCLEOTIDE EXCHANGE FACTOR 7"/>
    <property type="match status" value="1"/>
</dbReference>
<keyword evidence="5" id="KW-1185">Reference proteome</keyword>
<evidence type="ECO:0000256" key="1">
    <source>
        <dbReference type="ARBA" id="ARBA00022443"/>
    </source>
</evidence>
<sequence>MEIYSVKTTFRVQLCKRPEERRRVSEQHKGVSQGLHIVPRRDIGVGSDSVCARHSSAHRIKSFESLSSQASLGRSSKLLQNQFRSLEEGGWWEGILNGKTGWFPSNYVREVKGSGRCHKIRHGDMGNNDVLIGNYVEDED</sequence>
<comment type="caution">
    <text evidence="4">The sequence shown here is derived from an EMBL/GenBank/DDBJ whole genome shotgun (WGS) entry which is preliminary data.</text>
</comment>
<dbReference type="SUPFAM" id="SSF50044">
    <property type="entry name" value="SH3-domain"/>
    <property type="match status" value="1"/>
</dbReference>